<feature type="region of interest" description="Disordered" evidence="1">
    <location>
        <begin position="178"/>
        <end position="199"/>
    </location>
</feature>
<accession>A0AAV0U9Y9</accession>
<evidence type="ECO:0000256" key="1">
    <source>
        <dbReference type="SAM" id="MobiDB-lite"/>
    </source>
</evidence>
<name>A0AAV0U9Y9_HYABA</name>
<proteinExistence type="predicted"/>
<reference evidence="2" key="1">
    <citation type="submission" date="2022-12" db="EMBL/GenBank/DDBJ databases">
        <authorList>
            <person name="Webb A."/>
        </authorList>
    </citation>
    <scope>NUCLEOTIDE SEQUENCE</scope>
    <source>
        <strain evidence="2">Hp1</strain>
    </source>
</reference>
<keyword evidence="3" id="KW-1185">Reference proteome</keyword>
<comment type="caution">
    <text evidence="2">The sequence shown here is derived from an EMBL/GenBank/DDBJ whole genome shotgun (WGS) entry which is preliminary data.</text>
</comment>
<evidence type="ECO:0000313" key="3">
    <source>
        <dbReference type="Proteomes" id="UP001162031"/>
    </source>
</evidence>
<dbReference type="AlphaFoldDB" id="A0AAV0U9Y9"/>
<dbReference type="EMBL" id="CANTFL010001207">
    <property type="protein sequence ID" value="CAI5733657.1"/>
    <property type="molecule type" value="Genomic_DNA"/>
</dbReference>
<organism evidence="2 3">
    <name type="scientific">Hyaloperonospora brassicae</name>
    <name type="common">Brassica downy mildew</name>
    <name type="synonym">Peronospora brassicae</name>
    <dbReference type="NCBI Taxonomy" id="162125"/>
    <lineage>
        <taxon>Eukaryota</taxon>
        <taxon>Sar</taxon>
        <taxon>Stramenopiles</taxon>
        <taxon>Oomycota</taxon>
        <taxon>Peronosporomycetes</taxon>
        <taxon>Peronosporales</taxon>
        <taxon>Peronosporaceae</taxon>
        <taxon>Hyaloperonospora</taxon>
    </lineage>
</organism>
<feature type="region of interest" description="Disordered" evidence="1">
    <location>
        <begin position="1"/>
        <end position="54"/>
    </location>
</feature>
<protein>
    <submittedName>
        <fullName evidence="2">Uncharacterized protein</fullName>
    </submittedName>
</protein>
<gene>
    <name evidence="2" type="ORF">HBR001_LOCUS5913</name>
</gene>
<sequence length="340" mass="37415">MQCSSSDEAQEDTFHADRRARQYTSHRLRGQSRENEQVATAATRASPRSGDGRRDWSARICASIACLMEIDGISMDPKRSSKLEEKNRAKAAEQAFNERVDRLEAATAAAHKKHWDRLQHMYSASTAKKMRLTSMEPPLTTVALQSKHDLEALAALATTAAQGAQLANEHVAEGAVAPPLRQSERTGNRLQDSVPLGAGPGDTAGKQQLILCHMVSPMVAVVQYFMFIIDRVVCVGTKRKPVQVHDPSLVQAVGKLTDKLMQLLVQHQLASDAAAAEPILAAAAAIALEATEMGRREKVALARMKEIETHRLRIAQGLLEYEQRKEEREKRRGAKRSASD</sequence>
<evidence type="ECO:0000313" key="2">
    <source>
        <dbReference type="EMBL" id="CAI5733657.1"/>
    </source>
</evidence>
<dbReference type="Proteomes" id="UP001162031">
    <property type="component" value="Unassembled WGS sequence"/>
</dbReference>